<dbReference type="Pfam" id="PF00664">
    <property type="entry name" value="ABC_membrane"/>
    <property type="match status" value="2"/>
</dbReference>
<dbReference type="GO" id="GO:0140359">
    <property type="term" value="F:ABC-type transporter activity"/>
    <property type="evidence" value="ECO:0007669"/>
    <property type="project" value="InterPro"/>
</dbReference>
<dbReference type="GO" id="GO:0016887">
    <property type="term" value="F:ATP hydrolysis activity"/>
    <property type="evidence" value="ECO:0007669"/>
    <property type="project" value="InterPro"/>
</dbReference>
<evidence type="ECO:0000256" key="4">
    <source>
        <dbReference type="ARBA" id="ARBA00022692"/>
    </source>
</evidence>
<proteinExistence type="inferred from homology"/>
<gene>
    <name evidence="13" type="ORF">BDN70DRAFT_886094</name>
</gene>
<evidence type="ECO:0000256" key="1">
    <source>
        <dbReference type="ARBA" id="ARBA00004141"/>
    </source>
</evidence>
<feature type="domain" description="ABC transporter" evidence="11">
    <location>
        <begin position="831"/>
        <end position="1071"/>
    </location>
</feature>
<evidence type="ECO:0000259" key="11">
    <source>
        <dbReference type="PROSITE" id="PS50893"/>
    </source>
</evidence>
<keyword evidence="4 10" id="KW-0812">Transmembrane</keyword>
<dbReference type="InterPro" id="IPR011527">
    <property type="entry name" value="ABC1_TM_dom"/>
</dbReference>
<comment type="caution">
    <text evidence="13">The sequence shown here is derived from an EMBL/GenBank/DDBJ whole genome shotgun (WGS) entry which is preliminary data.</text>
</comment>
<dbReference type="SMART" id="SM00382">
    <property type="entry name" value="AAA"/>
    <property type="match status" value="2"/>
</dbReference>
<feature type="transmembrane region" description="Helical" evidence="10">
    <location>
        <begin position="58"/>
        <end position="84"/>
    </location>
</feature>
<keyword evidence="6" id="KW-0067">ATP-binding</keyword>
<feature type="region of interest" description="Disordered" evidence="9">
    <location>
        <begin position="181"/>
        <end position="242"/>
    </location>
</feature>
<dbReference type="CDD" id="cd03244">
    <property type="entry name" value="ABCC_MRP_domain2"/>
    <property type="match status" value="1"/>
</dbReference>
<evidence type="ECO:0000256" key="9">
    <source>
        <dbReference type="SAM" id="MobiDB-lite"/>
    </source>
</evidence>
<dbReference type="Gene3D" id="3.40.50.300">
    <property type="entry name" value="P-loop containing nucleotide triphosphate hydrolases"/>
    <property type="match status" value="2"/>
</dbReference>
<dbReference type="Proteomes" id="UP000807469">
    <property type="component" value="Unassembled WGS sequence"/>
</dbReference>
<keyword evidence="7 10" id="KW-1133">Transmembrane helix</keyword>
<evidence type="ECO:0000256" key="8">
    <source>
        <dbReference type="ARBA" id="ARBA00023136"/>
    </source>
</evidence>
<feature type="transmembrane region" description="Helical" evidence="10">
    <location>
        <begin position="513"/>
        <end position="540"/>
    </location>
</feature>
<dbReference type="PANTHER" id="PTHR24223">
    <property type="entry name" value="ATP-BINDING CASSETTE SUB-FAMILY C"/>
    <property type="match status" value="1"/>
</dbReference>
<comment type="subcellular location">
    <subcellularLocation>
        <location evidence="1">Membrane</location>
        <topology evidence="1">Multi-pass membrane protein</topology>
    </subcellularLocation>
</comment>
<evidence type="ECO:0000256" key="5">
    <source>
        <dbReference type="ARBA" id="ARBA00022741"/>
    </source>
</evidence>
<dbReference type="InterPro" id="IPR036640">
    <property type="entry name" value="ABC1_TM_sf"/>
</dbReference>
<keyword evidence="5" id="KW-0547">Nucleotide-binding</keyword>
<sequence length="1090" mass="120190">MISQRQKCVKITDRRVRLTTEVLQGIRLIKAYGWEAFYAHHITNLREQEISRIKKSSIAAALLISTFYFLPVIANVIAFITYGLTGHQLTIAKIFTALQLFNAMRVPLLLFPLVLSSLADAMVAFQRICSFLTAEELAETYVIDPSQPQALYVDGDFEWETTLKLQATSEEADIPAAEKLRKEAEKKAAEKKAEKQKKKEAKLKAKSKQLDDKNPDAADNGAGEGLPSTADDVAQDKDAKEDEKPFALEDLHLDVKKGAFVAIVGRVGSGKSSILQAVIGEMRRTRGKVVFNDRMAYFPQSPWIKNATVRENILFGQAYDEKRFHEVIHACGLEHDLQVLSHGENTEIGEKGINLSGGQKARISLARAAYSTAEIVLLDDPLSAVDAHVGKHVLENCFLQGPLANRTRILVTHSLHILDKTDYIYVMDNGKIVEEGTYTDLCSGGAAFSRLIEEHGHVESGTQSSSAKVSKNLQVIKKNDSTTATALMEDEERNVGAVTWDVYKKYLRNAGGLIWAPILLVLLVLVEGNNVFTTLFLGFWSGQTIHGFTQGQYMGVYGGLGAALSVSTFLLTYAFMVAGLVASLSLYRGALAGVLNSRVSFFDTTPIGRILSRLSKDQDTIDSTLPHIIMQFLVTFFSVIGTVGLVFYTFPYLGIIFLPLAVLYYGASIYYRRSSVETKRLDSLMRSILYGSYTETLTGLPTIRAYGMQTRSIKDAEHGLNMENRAYLMTVLSQRWLALRLEFFANALVLGIGLFGAGFRNTVNPAKISVVLSYTLGATQIFSEMISLFAQSEQNMNAVERILHYVELLPEESDSDAPIEAPKSWPTKGSISVQDLKLAYREGLPIVLKGISFDVKAGEKVGIVGRTGSGKSSIIQALLRMVEAQGGKIEIDGVDISTVGLHTLRTSIAFVPQDTTLFLGTLRDNLDPEKLRTDAELISILQQAWLLPKEGPIDPAVEAKFSLDSTVGDEGSNYSAGEKQLLALCRALVKKSRIIILDEATSSVDVETDSKIQKTIQAEFADSTLLCIAHRLNTIVHYDRILVMDDGKVAEFDSVLTLFDRPDSLFRSLCNEAQLTRADITKLRAEHASH</sequence>
<evidence type="ECO:0000313" key="13">
    <source>
        <dbReference type="EMBL" id="KAF9473172.1"/>
    </source>
</evidence>
<keyword evidence="3" id="KW-0813">Transport</keyword>
<dbReference type="CDD" id="cd03250">
    <property type="entry name" value="ABCC_MRP_domain1"/>
    <property type="match status" value="1"/>
</dbReference>
<dbReference type="InterPro" id="IPR003439">
    <property type="entry name" value="ABC_transporter-like_ATP-bd"/>
</dbReference>
<feature type="compositionally biased region" description="Basic residues" evidence="9">
    <location>
        <begin position="194"/>
        <end position="207"/>
    </location>
</feature>
<feature type="transmembrane region" description="Helical" evidence="10">
    <location>
        <begin position="737"/>
        <end position="759"/>
    </location>
</feature>
<dbReference type="CDD" id="cd18606">
    <property type="entry name" value="ABC_6TM_YOR1_D2_like"/>
    <property type="match status" value="1"/>
</dbReference>
<dbReference type="FunFam" id="3.40.50.300:FF:000565">
    <property type="entry name" value="ABC bile acid transporter"/>
    <property type="match status" value="1"/>
</dbReference>
<evidence type="ECO:0000256" key="3">
    <source>
        <dbReference type="ARBA" id="ARBA00022448"/>
    </source>
</evidence>
<dbReference type="InterPro" id="IPR027417">
    <property type="entry name" value="P-loop_NTPase"/>
</dbReference>
<dbReference type="OrthoDB" id="6500128at2759"/>
<dbReference type="SUPFAM" id="SSF90123">
    <property type="entry name" value="ABC transporter transmembrane region"/>
    <property type="match status" value="2"/>
</dbReference>
<dbReference type="PANTHER" id="PTHR24223:SF456">
    <property type="entry name" value="MULTIDRUG RESISTANCE-ASSOCIATED PROTEIN LETHAL(2)03659"/>
    <property type="match status" value="1"/>
</dbReference>
<evidence type="ECO:0000256" key="10">
    <source>
        <dbReference type="SAM" id="Phobius"/>
    </source>
</evidence>
<dbReference type="Gene3D" id="1.20.1560.10">
    <property type="entry name" value="ABC transporter type 1, transmembrane domain"/>
    <property type="match status" value="2"/>
</dbReference>
<dbReference type="AlphaFoldDB" id="A0A9P5YPS6"/>
<evidence type="ECO:0000313" key="14">
    <source>
        <dbReference type="Proteomes" id="UP000807469"/>
    </source>
</evidence>
<dbReference type="PROSITE" id="PS50893">
    <property type="entry name" value="ABC_TRANSPORTER_2"/>
    <property type="match status" value="2"/>
</dbReference>
<keyword evidence="13" id="KW-0378">Hydrolase</keyword>
<feature type="transmembrane region" description="Helical" evidence="10">
    <location>
        <begin position="653"/>
        <end position="671"/>
    </location>
</feature>
<feature type="transmembrane region" description="Helical" evidence="10">
    <location>
        <begin position="104"/>
        <end position="125"/>
    </location>
</feature>
<feature type="transmembrane region" description="Helical" evidence="10">
    <location>
        <begin position="560"/>
        <end position="587"/>
    </location>
</feature>
<dbReference type="FunFam" id="3.40.50.300:FF:000997">
    <property type="entry name" value="Multidrug resistance-associated protein 1"/>
    <property type="match status" value="1"/>
</dbReference>
<feature type="domain" description="ABC transmembrane type-1" evidence="12">
    <location>
        <begin position="518"/>
        <end position="794"/>
    </location>
</feature>
<dbReference type="InterPro" id="IPR050173">
    <property type="entry name" value="ABC_transporter_C-like"/>
</dbReference>
<dbReference type="FunFam" id="1.20.1560.10:FF:000010">
    <property type="entry name" value="Multidrug resistance-associated ABC transporter"/>
    <property type="match status" value="1"/>
</dbReference>
<feature type="compositionally biased region" description="Basic and acidic residues" evidence="9">
    <location>
        <begin position="181"/>
        <end position="193"/>
    </location>
</feature>
<accession>A0A9P5YPS6</accession>
<dbReference type="EMBL" id="MU155464">
    <property type="protein sequence ID" value="KAF9473172.1"/>
    <property type="molecule type" value="Genomic_DNA"/>
</dbReference>
<dbReference type="InterPro" id="IPR017871">
    <property type="entry name" value="ABC_transporter-like_CS"/>
</dbReference>
<protein>
    <submittedName>
        <fullName evidence="13">P-loop containing nucleoside triphosphate hydrolase protein</fullName>
    </submittedName>
</protein>
<dbReference type="SUPFAM" id="SSF52540">
    <property type="entry name" value="P-loop containing nucleoside triphosphate hydrolases"/>
    <property type="match status" value="2"/>
</dbReference>
<keyword evidence="8 10" id="KW-0472">Membrane</keyword>
<name>A0A9P5YPS6_9AGAR</name>
<comment type="similarity">
    <text evidence="2">Belongs to the ABC transporter superfamily. ABCC family. Conjugate transporter (TC 3.A.1.208) subfamily.</text>
</comment>
<dbReference type="Pfam" id="PF00005">
    <property type="entry name" value="ABC_tran"/>
    <property type="match status" value="2"/>
</dbReference>
<feature type="domain" description="ABC transmembrane type-1" evidence="12">
    <location>
        <begin position="1"/>
        <end position="120"/>
    </location>
</feature>
<evidence type="ECO:0000256" key="6">
    <source>
        <dbReference type="ARBA" id="ARBA00022840"/>
    </source>
</evidence>
<evidence type="ECO:0000259" key="12">
    <source>
        <dbReference type="PROSITE" id="PS50929"/>
    </source>
</evidence>
<evidence type="ECO:0000256" key="2">
    <source>
        <dbReference type="ARBA" id="ARBA00009726"/>
    </source>
</evidence>
<feature type="transmembrane region" description="Helical" evidence="10">
    <location>
        <begin position="628"/>
        <end position="647"/>
    </location>
</feature>
<reference evidence="13" key="1">
    <citation type="submission" date="2020-11" db="EMBL/GenBank/DDBJ databases">
        <authorList>
            <consortium name="DOE Joint Genome Institute"/>
            <person name="Ahrendt S."/>
            <person name="Riley R."/>
            <person name="Andreopoulos W."/>
            <person name="Labutti K."/>
            <person name="Pangilinan J."/>
            <person name="Ruiz-Duenas F.J."/>
            <person name="Barrasa J.M."/>
            <person name="Sanchez-Garcia M."/>
            <person name="Camarero S."/>
            <person name="Miyauchi S."/>
            <person name="Serrano A."/>
            <person name="Linde D."/>
            <person name="Babiker R."/>
            <person name="Drula E."/>
            <person name="Ayuso-Fernandez I."/>
            <person name="Pacheco R."/>
            <person name="Padilla G."/>
            <person name="Ferreira P."/>
            <person name="Barriuso J."/>
            <person name="Kellner H."/>
            <person name="Castanera R."/>
            <person name="Alfaro M."/>
            <person name="Ramirez L."/>
            <person name="Pisabarro A.G."/>
            <person name="Kuo A."/>
            <person name="Tritt A."/>
            <person name="Lipzen A."/>
            <person name="He G."/>
            <person name="Yan M."/>
            <person name="Ng V."/>
            <person name="Cullen D."/>
            <person name="Martin F."/>
            <person name="Rosso M.-N."/>
            <person name="Henrissat B."/>
            <person name="Hibbett D."/>
            <person name="Martinez A.T."/>
            <person name="Grigoriev I.V."/>
        </authorList>
    </citation>
    <scope>NUCLEOTIDE SEQUENCE</scope>
    <source>
        <strain evidence="13">CIRM-BRFM 674</strain>
    </source>
</reference>
<dbReference type="PROSITE" id="PS00211">
    <property type="entry name" value="ABC_TRANSPORTER_1"/>
    <property type="match status" value="2"/>
</dbReference>
<dbReference type="PROSITE" id="PS50929">
    <property type="entry name" value="ABC_TM1F"/>
    <property type="match status" value="2"/>
</dbReference>
<keyword evidence="14" id="KW-1185">Reference proteome</keyword>
<dbReference type="GO" id="GO:0005524">
    <property type="term" value="F:ATP binding"/>
    <property type="evidence" value="ECO:0007669"/>
    <property type="project" value="UniProtKB-KW"/>
</dbReference>
<feature type="domain" description="ABC transporter" evidence="11">
    <location>
        <begin position="228"/>
        <end position="454"/>
    </location>
</feature>
<evidence type="ECO:0000256" key="7">
    <source>
        <dbReference type="ARBA" id="ARBA00022989"/>
    </source>
</evidence>
<dbReference type="InterPro" id="IPR003593">
    <property type="entry name" value="AAA+_ATPase"/>
</dbReference>
<dbReference type="GO" id="GO:0016020">
    <property type="term" value="C:membrane"/>
    <property type="evidence" value="ECO:0007669"/>
    <property type="project" value="UniProtKB-SubCell"/>
</dbReference>
<organism evidence="13 14">
    <name type="scientific">Pholiota conissans</name>
    <dbReference type="NCBI Taxonomy" id="109636"/>
    <lineage>
        <taxon>Eukaryota</taxon>
        <taxon>Fungi</taxon>
        <taxon>Dikarya</taxon>
        <taxon>Basidiomycota</taxon>
        <taxon>Agaricomycotina</taxon>
        <taxon>Agaricomycetes</taxon>
        <taxon>Agaricomycetidae</taxon>
        <taxon>Agaricales</taxon>
        <taxon>Agaricineae</taxon>
        <taxon>Strophariaceae</taxon>
        <taxon>Pholiota</taxon>
    </lineage>
</organism>